<name>A0A948TLF6_9BACT</name>
<feature type="transmembrane region" description="Helical" evidence="1">
    <location>
        <begin position="165"/>
        <end position="190"/>
    </location>
</feature>
<protein>
    <recommendedName>
        <fullName evidence="4">O-antigen ligase domain-containing protein</fullName>
    </recommendedName>
</protein>
<evidence type="ECO:0000313" key="2">
    <source>
        <dbReference type="EMBL" id="MBU3855536.1"/>
    </source>
</evidence>
<evidence type="ECO:0000256" key="1">
    <source>
        <dbReference type="SAM" id="Phobius"/>
    </source>
</evidence>
<feature type="transmembrane region" description="Helical" evidence="1">
    <location>
        <begin position="254"/>
        <end position="275"/>
    </location>
</feature>
<feature type="transmembrane region" description="Helical" evidence="1">
    <location>
        <begin position="202"/>
        <end position="221"/>
    </location>
</feature>
<keyword evidence="1" id="KW-1133">Transmembrane helix</keyword>
<feature type="transmembrane region" description="Helical" evidence="1">
    <location>
        <begin position="121"/>
        <end position="145"/>
    </location>
</feature>
<feature type="transmembrane region" description="Helical" evidence="1">
    <location>
        <begin position="86"/>
        <end position="109"/>
    </location>
</feature>
<feature type="transmembrane region" description="Helical" evidence="1">
    <location>
        <begin position="355"/>
        <end position="376"/>
    </location>
</feature>
<evidence type="ECO:0000313" key="3">
    <source>
        <dbReference type="Proteomes" id="UP000784286"/>
    </source>
</evidence>
<reference evidence="2" key="1">
    <citation type="journal article" date="2021" name="PeerJ">
        <title>Extensive microbial diversity within the chicken gut microbiome revealed by metagenomics and culture.</title>
        <authorList>
            <person name="Gilroy R."/>
            <person name="Ravi A."/>
            <person name="Getino M."/>
            <person name="Pursley I."/>
            <person name="Horton D.L."/>
            <person name="Alikhan N.F."/>
            <person name="Baker D."/>
            <person name="Gharbi K."/>
            <person name="Hall N."/>
            <person name="Watson M."/>
            <person name="Adriaenssens E.M."/>
            <person name="Foster-Nyarko E."/>
            <person name="Jarju S."/>
            <person name="Secka A."/>
            <person name="Antonio M."/>
            <person name="Oren A."/>
            <person name="Chaudhuri R.R."/>
            <person name="La Ragione R."/>
            <person name="Hildebrand F."/>
            <person name="Pallen M.J."/>
        </authorList>
    </citation>
    <scope>NUCLEOTIDE SEQUENCE</scope>
    <source>
        <strain evidence="2">8470</strain>
    </source>
</reference>
<proteinExistence type="predicted"/>
<feature type="transmembrane region" description="Helical" evidence="1">
    <location>
        <begin position="388"/>
        <end position="415"/>
    </location>
</feature>
<sequence length="436" mass="48875">MKAKILFVPIVIIFTSFFLFPFYFTFLPNINTKMMLAAMGLVILLVRLGINGHGFISKDFFWISICALGVSFASLLSMTVNETSDGAYLSYIVTMWVWVGAAYCVTQMIRAVHGKVNAELICFYMISVGVLQCFLAIAIDSIPVIKGFVDSFLAGEGFMGKADGRLYGIGCALDVAGGRFAVLLVMIAFLLPQMYKKQNSNIYIGLLLIAFCIISVIGNMIGRTTSVGMVIGIAYMLSVIFSKQILDKHDRSRYIFGVSSFVCITILVSATLYNVSDYWHDYFRFGFEGFFSLAEKGKWEVQSNNMLMAGLVFPDNLKCWIIGDGWMGSMAEDPFYTGELWYGFYMGTDAGYSRFLFYFGLIGMTAFIIFLAKVSFVCAKYSPNLKLMFWIIFLLNLIIWCKVSTDIFLVFAPFLCLGNQTNSQTTVEERFVKSVS</sequence>
<feature type="transmembrane region" description="Helical" evidence="1">
    <location>
        <begin position="5"/>
        <end position="24"/>
    </location>
</feature>
<evidence type="ECO:0008006" key="4">
    <source>
        <dbReference type="Google" id="ProtNLM"/>
    </source>
</evidence>
<dbReference type="EMBL" id="JAHLFJ010000030">
    <property type="protein sequence ID" value="MBU3855536.1"/>
    <property type="molecule type" value="Genomic_DNA"/>
</dbReference>
<feature type="transmembrane region" description="Helical" evidence="1">
    <location>
        <begin position="30"/>
        <end position="48"/>
    </location>
</feature>
<accession>A0A948TLF6</accession>
<organism evidence="2 3">
    <name type="scientific">Candidatus Phocaeicola excrementipullorum</name>
    <dbReference type="NCBI Taxonomy" id="2838731"/>
    <lineage>
        <taxon>Bacteria</taxon>
        <taxon>Pseudomonadati</taxon>
        <taxon>Bacteroidota</taxon>
        <taxon>Bacteroidia</taxon>
        <taxon>Bacteroidales</taxon>
        <taxon>Bacteroidaceae</taxon>
        <taxon>Phocaeicola</taxon>
    </lineage>
</organism>
<dbReference type="Proteomes" id="UP000784286">
    <property type="component" value="Unassembled WGS sequence"/>
</dbReference>
<comment type="caution">
    <text evidence="2">The sequence shown here is derived from an EMBL/GenBank/DDBJ whole genome shotgun (WGS) entry which is preliminary data.</text>
</comment>
<reference evidence="2" key="2">
    <citation type="submission" date="2021-04" db="EMBL/GenBank/DDBJ databases">
        <authorList>
            <person name="Gilroy R."/>
        </authorList>
    </citation>
    <scope>NUCLEOTIDE SEQUENCE</scope>
    <source>
        <strain evidence="2">8470</strain>
    </source>
</reference>
<feature type="transmembrane region" description="Helical" evidence="1">
    <location>
        <begin position="227"/>
        <end position="242"/>
    </location>
</feature>
<keyword evidence="1" id="KW-0812">Transmembrane</keyword>
<keyword evidence="1" id="KW-0472">Membrane</keyword>
<feature type="transmembrane region" description="Helical" evidence="1">
    <location>
        <begin position="60"/>
        <end position="80"/>
    </location>
</feature>
<gene>
    <name evidence="2" type="ORF">H9928_03080</name>
</gene>
<dbReference type="AlphaFoldDB" id="A0A948TLF6"/>